<organism evidence="2 3">
    <name type="scientific">Candidatus Ghiorseimicrobium undicola</name>
    <dbReference type="NCBI Taxonomy" id="1974746"/>
    <lineage>
        <taxon>Bacteria</taxon>
        <taxon>Pseudomonadati</taxon>
        <taxon>Candidatus Omnitrophota</taxon>
        <taxon>Candidatus Ghiorseimicrobium</taxon>
    </lineage>
</organism>
<name>A0A2H0M006_9BACT</name>
<dbReference type="AlphaFoldDB" id="A0A2H0M006"/>
<dbReference type="Gene3D" id="1.20.120.520">
    <property type="entry name" value="nmb1532 protein domain like"/>
    <property type="match status" value="1"/>
</dbReference>
<reference evidence="2 3" key="1">
    <citation type="submission" date="2017-09" db="EMBL/GenBank/DDBJ databases">
        <title>Depth-based differentiation of microbial function through sediment-hosted aquifers and enrichment of novel symbionts in the deep terrestrial subsurface.</title>
        <authorList>
            <person name="Probst A.J."/>
            <person name="Ladd B."/>
            <person name="Jarett J.K."/>
            <person name="Geller-Mcgrath D.E."/>
            <person name="Sieber C.M."/>
            <person name="Emerson J.B."/>
            <person name="Anantharaman K."/>
            <person name="Thomas B.C."/>
            <person name="Malmstrom R."/>
            <person name="Stieglmeier M."/>
            <person name="Klingl A."/>
            <person name="Woyke T."/>
            <person name="Ryan C.M."/>
            <person name="Banfield J.F."/>
        </authorList>
    </citation>
    <scope>NUCLEOTIDE SEQUENCE [LARGE SCALE GENOMIC DNA]</scope>
    <source>
        <strain evidence="2">CG11_big_fil_rev_8_21_14_0_20_42_13</strain>
    </source>
</reference>
<proteinExistence type="predicted"/>
<comment type="caution">
    <text evidence="2">The sequence shown here is derived from an EMBL/GenBank/DDBJ whole genome shotgun (WGS) entry which is preliminary data.</text>
</comment>
<dbReference type="InterPro" id="IPR012312">
    <property type="entry name" value="Hemerythrin-like"/>
</dbReference>
<protein>
    <recommendedName>
        <fullName evidence="1">Hemerythrin-like domain-containing protein</fullName>
    </recommendedName>
</protein>
<accession>A0A2H0M006</accession>
<dbReference type="PANTHER" id="PTHR39966">
    <property type="entry name" value="BLL2471 PROTEIN-RELATED"/>
    <property type="match status" value="1"/>
</dbReference>
<evidence type="ECO:0000313" key="3">
    <source>
        <dbReference type="Proteomes" id="UP000229641"/>
    </source>
</evidence>
<dbReference type="PANTHER" id="PTHR39966:SF1">
    <property type="entry name" value="HEMERYTHRIN-LIKE DOMAIN-CONTAINING PROTEIN"/>
    <property type="match status" value="1"/>
</dbReference>
<dbReference type="Pfam" id="PF01814">
    <property type="entry name" value="Hemerythrin"/>
    <property type="match status" value="1"/>
</dbReference>
<feature type="domain" description="Hemerythrin-like" evidence="1">
    <location>
        <begin position="96"/>
        <end position="217"/>
    </location>
</feature>
<evidence type="ECO:0000313" key="2">
    <source>
        <dbReference type="EMBL" id="PIQ89234.1"/>
    </source>
</evidence>
<gene>
    <name evidence="2" type="ORF">COV72_04090</name>
</gene>
<sequence>MEKYLNKGIKDLISEFPKIGDILNEYNIGCVPCNVGSCLLKDIIQIHNLSSEDEEELMARITGAIYPDRKIKISKIKRKARLESKEVKYSPPLKRLVDEHILIKKWIRLIPTVIKNIDIESESGRRLIIDGMEFIKYYADGFHHAKEEDILFEYTDKNLDIIKAILQDHETARGHVRAIFERLKTKDKESIIDHLNGYKDLLTEHIKKEDEILYPWIDRNLSTKQVGELFSKFDEAEKKIDKEVVEKCKRFVVEAEQRIEKIKQEVLK</sequence>
<dbReference type="Proteomes" id="UP000229641">
    <property type="component" value="Unassembled WGS sequence"/>
</dbReference>
<evidence type="ECO:0000259" key="1">
    <source>
        <dbReference type="Pfam" id="PF01814"/>
    </source>
</evidence>
<dbReference type="EMBL" id="PCWA01000063">
    <property type="protein sequence ID" value="PIQ89234.1"/>
    <property type="molecule type" value="Genomic_DNA"/>
</dbReference>
<dbReference type="GO" id="GO:0005886">
    <property type="term" value="C:plasma membrane"/>
    <property type="evidence" value="ECO:0007669"/>
    <property type="project" value="TreeGrafter"/>
</dbReference>